<accession>A0A934VWY8</accession>
<sequence length="89" mass="10105">MTQRTQNGPLETLRDGFLKVTLWRNDGEKGPYFTASFSKTYEKDGELHDGHSFHSSDLLAISELARQAYAKIRRHRTSVGKERAGNPEP</sequence>
<name>A0A934VWY8_9BACT</name>
<dbReference type="Proteomes" id="UP000603141">
    <property type="component" value="Unassembled WGS sequence"/>
</dbReference>
<organism evidence="1 2">
    <name type="scientific">Luteolibacter pohnpeiensis</name>
    <dbReference type="NCBI Taxonomy" id="454153"/>
    <lineage>
        <taxon>Bacteria</taxon>
        <taxon>Pseudomonadati</taxon>
        <taxon>Verrucomicrobiota</taxon>
        <taxon>Verrucomicrobiia</taxon>
        <taxon>Verrucomicrobiales</taxon>
        <taxon>Verrucomicrobiaceae</taxon>
        <taxon>Luteolibacter</taxon>
    </lineage>
</organism>
<dbReference type="RefSeq" id="WP_200272260.1">
    <property type="nucleotide sequence ID" value="NZ_JAENIJ010000027.1"/>
</dbReference>
<protein>
    <submittedName>
        <fullName evidence="1">Uncharacterized protein</fullName>
    </submittedName>
</protein>
<evidence type="ECO:0000313" key="2">
    <source>
        <dbReference type="Proteomes" id="UP000603141"/>
    </source>
</evidence>
<comment type="caution">
    <text evidence="1">The sequence shown here is derived from an EMBL/GenBank/DDBJ whole genome shotgun (WGS) entry which is preliminary data.</text>
</comment>
<keyword evidence="2" id="KW-1185">Reference proteome</keyword>
<evidence type="ECO:0000313" key="1">
    <source>
        <dbReference type="EMBL" id="MBK1883775.1"/>
    </source>
</evidence>
<gene>
    <name evidence="1" type="ORF">JIN85_15255</name>
</gene>
<reference evidence="1" key="1">
    <citation type="submission" date="2021-01" db="EMBL/GenBank/DDBJ databases">
        <title>Modified the classification status of verrucomicrobia.</title>
        <authorList>
            <person name="Feng X."/>
        </authorList>
    </citation>
    <scope>NUCLEOTIDE SEQUENCE</scope>
    <source>
        <strain evidence="1">KCTC 22041</strain>
    </source>
</reference>
<dbReference type="AlphaFoldDB" id="A0A934VWY8"/>
<dbReference type="EMBL" id="JAENIJ010000027">
    <property type="protein sequence ID" value="MBK1883775.1"/>
    <property type="molecule type" value="Genomic_DNA"/>
</dbReference>
<proteinExistence type="predicted"/>